<dbReference type="GeneID" id="90075277"/>
<comment type="similarity">
    <text evidence="2">Belongs to the glycosyltransferase 15 family.</text>
</comment>
<keyword evidence="7" id="KW-0812">Transmembrane</keyword>
<dbReference type="RefSeq" id="XP_064854298.1">
    <property type="nucleotide sequence ID" value="XM_064998226.1"/>
</dbReference>
<sequence>MLVLKKTLIRLIGALTLCGGLVAITILIIKNHIESGDQQLEACQLDPDKCLNRLMPENYDSILHDADEIIVNDQLNTKFFRKFKYHFDQRVSHTQELRDTNRELYQQYMGAEIHEPKVAGLVRPSEDYQLTSATLVAFLKDKEADQLIATMQQVEKTFNRKFHYPWTFISEKPFPAKFKKKVAQTTTSECQYVVLEGSQWEQPAHIDKAKQQEGYEYLKSKKIQYATQVSYHNMCRFYSGTFFHLQQLQKYKYYWRVEPGTSYYCDIDYDVFKFMEEHGKTYGFTLNIYDQPDTIRSLWDTTVDFLKEHPQYVNAEGSFDWLLQDLEHPDYNTITNGYSTCHFWSNFEIGDMDFFRGESYTKWFEHLDQAGGFYYERWGDAPVHSIGLGLFEDKAKIHWFRDIGYSHTPYSHCPTSNKCHGCEAGVFAEHHGDDKQNCMANWIKYSMTEKELDIY</sequence>
<evidence type="ECO:0000313" key="8">
    <source>
        <dbReference type="EMBL" id="GMM37302.1"/>
    </source>
</evidence>
<keyword evidence="3" id="KW-0328">Glycosyltransferase</keyword>
<protein>
    <recommendedName>
        <fullName evidence="10">Mannosyltransferase KTR4</fullName>
    </recommendedName>
</protein>
<dbReference type="GO" id="GO:0000032">
    <property type="term" value="P:cell wall mannoprotein biosynthetic process"/>
    <property type="evidence" value="ECO:0007669"/>
    <property type="project" value="TreeGrafter"/>
</dbReference>
<comment type="caution">
    <text evidence="8">The sequence shown here is derived from an EMBL/GenBank/DDBJ whole genome shotgun (WGS) entry which is preliminary data.</text>
</comment>
<feature type="active site" description="Nucleophile" evidence="6">
    <location>
        <position position="348"/>
    </location>
</feature>
<evidence type="ECO:0000256" key="5">
    <source>
        <dbReference type="ARBA" id="ARBA00022968"/>
    </source>
</evidence>
<dbReference type="InterPro" id="IPR002685">
    <property type="entry name" value="Glyco_trans_15"/>
</dbReference>
<evidence type="ECO:0000256" key="4">
    <source>
        <dbReference type="ARBA" id="ARBA00022679"/>
    </source>
</evidence>
<keyword evidence="4" id="KW-0808">Transferase</keyword>
<dbReference type="FunFam" id="3.90.550.10:FF:000051">
    <property type="entry name" value="Alpha-1,2-mannosyltransferase (Ktr4)"/>
    <property type="match status" value="1"/>
</dbReference>
<keyword evidence="9" id="KW-1185">Reference proteome</keyword>
<dbReference type="InterPro" id="IPR029044">
    <property type="entry name" value="Nucleotide-diphossugar_trans"/>
</dbReference>
<dbReference type="PANTHER" id="PTHR31121:SF7">
    <property type="entry name" value="MANNOSYLTRANSFERASE KTR4-RELATED"/>
    <property type="match status" value="1"/>
</dbReference>
<evidence type="ECO:0000313" key="9">
    <source>
        <dbReference type="Proteomes" id="UP001360560"/>
    </source>
</evidence>
<evidence type="ECO:0000256" key="7">
    <source>
        <dbReference type="SAM" id="Phobius"/>
    </source>
</evidence>
<dbReference type="AlphaFoldDB" id="A0AAV5QR01"/>
<proteinExistence type="inferred from homology"/>
<comment type="subcellular location">
    <subcellularLocation>
        <location evidence="1">Membrane</location>
        <topology evidence="1">Single-pass type II membrane protein</topology>
    </subcellularLocation>
</comment>
<dbReference type="GO" id="GO:0016020">
    <property type="term" value="C:membrane"/>
    <property type="evidence" value="ECO:0007669"/>
    <property type="project" value="UniProtKB-SubCell"/>
</dbReference>
<organism evidence="8 9">
    <name type="scientific">Saccharomycopsis crataegensis</name>
    <dbReference type="NCBI Taxonomy" id="43959"/>
    <lineage>
        <taxon>Eukaryota</taxon>
        <taxon>Fungi</taxon>
        <taxon>Dikarya</taxon>
        <taxon>Ascomycota</taxon>
        <taxon>Saccharomycotina</taxon>
        <taxon>Saccharomycetes</taxon>
        <taxon>Saccharomycopsidaceae</taxon>
        <taxon>Saccharomycopsis</taxon>
    </lineage>
</organism>
<evidence type="ECO:0000256" key="2">
    <source>
        <dbReference type="ARBA" id="ARBA00007677"/>
    </source>
</evidence>
<feature type="transmembrane region" description="Helical" evidence="7">
    <location>
        <begin position="7"/>
        <end position="29"/>
    </location>
</feature>
<name>A0AAV5QR01_9ASCO</name>
<dbReference type="Proteomes" id="UP001360560">
    <property type="component" value="Unassembled WGS sequence"/>
</dbReference>
<dbReference type="GO" id="GO:0006487">
    <property type="term" value="P:protein N-linked glycosylation"/>
    <property type="evidence" value="ECO:0007669"/>
    <property type="project" value="TreeGrafter"/>
</dbReference>
<dbReference type="Gene3D" id="3.90.550.10">
    <property type="entry name" value="Spore Coat Polysaccharide Biosynthesis Protein SpsA, Chain A"/>
    <property type="match status" value="1"/>
</dbReference>
<keyword evidence="5" id="KW-0735">Signal-anchor</keyword>
<dbReference type="GO" id="GO:0006493">
    <property type="term" value="P:protein O-linked glycosylation"/>
    <property type="evidence" value="ECO:0007669"/>
    <property type="project" value="TreeGrafter"/>
</dbReference>
<dbReference type="PIRSF" id="PIRSF018153">
    <property type="entry name" value="Glyco_trans_15"/>
    <property type="match status" value="1"/>
</dbReference>
<accession>A0AAV5QR01</accession>
<reference evidence="8 9" key="1">
    <citation type="journal article" date="2023" name="Elife">
        <title>Identification of key yeast species and microbe-microbe interactions impacting larval growth of Drosophila in the wild.</title>
        <authorList>
            <person name="Mure A."/>
            <person name="Sugiura Y."/>
            <person name="Maeda R."/>
            <person name="Honda K."/>
            <person name="Sakurai N."/>
            <person name="Takahashi Y."/>
            <person name="Watada M."/>
            <person name="Katoh T."/>
            <person name="Gotoh A."/>
            <person name="Gotoh Y."/>
            <person name="Taniguchi I."/>
            <person name="Nakamura K."/>
            <person name="Hayashi T."/>
            <person name="Katayama T."/>
            <person name="Uemura T."/>
            <person name="Hattori Y."/>
        </authorList>
    </citation>
    <scope>NUCLEOTIDE SEQUENCE [LARGE SCALE GENOMIC DNA]</scope>
    <source>
        <strain evidence="8 9">SC-9</strain>
    </source>
</reference>
<dbReference type="PANTHER" id="PTHR31121">
    <property type="entry name" value="ALPHA-1,2 MANNOSYLTRANSFERASE KTR1"/>
    <property type="match status" value="1"/>
</dbReference>
<dbReference type="EMBL" id="BTFZ01000011">
    <property type="protein sequence ID" value="GMM37302.1"/>
    <property type="molecule type" value="Genomic_DNA"/>
</dbReference>
<evidence type="ECO:0000256" key="1">
    <source>
        <dbReference type="ARBA" id="ARBA00004606"/>
    </source>
</evidence>
<evidence type="ECO:0000256" key="3">
    <source>
        <dbReference type="ARBA" id="ARBA00022676"/>
    </source>
</evidence>
<keyword evidence="7" id="KW-0472">Membrane</keyword>
<dbReference type="SUPFAM" id="SSF53448">
    <property type="entry name" value="Nucleotide-diphospho-sugar transferases"/>
    <property type="match status" value="1"/>
</dbReference>
<gene>
    <name evidence="8" type="ORF">DASC09_046270</name>
</gene>
<dbReference type="GO" id="GO:0000026">
    <property type="term" value="F:alpha-1,2-mannosyltransferase activity"/>
    <property type="evidence" value="ECO:0007669"/>
    <property type="project" value="TreeGrafter"/>
</dbReference>
<dbReference type="GO" id="GO:0005794">
    <property type="term" value="C:Golgi apparatus"/>
    <property type="evidence" value="ECO:0007669"/>
    <property type="project" value="TreeGrafter"/>
</dbReference>
<keyword evidence="7" id="KW-1133">Transmembrane helix</keyword>
<dbReference type="Pfam" id="PF01793">
    <property type="entry name" value="Glyco_transf_15"/>
    <property type="match status" value="1"/>
</dbReference>
<evidence type="ECO:0000256" key="6">
    <source>
        <dbReference type="PIRSR" id="PIRSR018153-1"/>
    </source>
</evidence>
<evidence type="ECO:0008006" key="10">
    <source>
        <dbReference type="Google" id="ProtNLM"/>
    </source>
</evidence>